<proteinExistence type="predicted"/>
<dbReference type="InterPro" id="IPR025542">
    <property type="entry name" value="YacH"/>
</dbReference>
<dbReference type="PIRSF" id="PIRSF015034">
    <property type="entry name" value="YacH"/>
    <property type="match status" value="1"/>
</dbReference>
<dbReference type="PANTHER" id="PTHR38430">
    <property type="entry name" value="PROTEIN-ARGININE KINASE ACTIVATOR PROTEIN"/>
    <property type="match status" value="1"/>
</dbReference>
<dbReference type="EMBL" id="JAGGLI010000018">
    <property type="protein sequence ID" value="MBP2027940.1"/>
    <property type="molecule type" value="Genomic_DNA"/>
</dbReference>
<dbReference type="InterPro" id="IPR036876">
    <property type="entry name" value="UVR_dom_sf"/>
</dbReference>
<dbReference type="SUPFAM" id="SSF46600">
    <property type="entry name" value="C-terminal UvrC-binding domain of UvrB"/>
    <property type="match status" value="1"/>
</dbReference>
<accession>A0ABS4KJH7</accession>
<evidence type="ECO:0000259" key="1">
    <source>
        <dbReference type="PROSITE" id="PS50151"/>
    </source>
</evidence>
<feature type="domain" description="UVR" evidence="1">
    <location>
        <begin position="132"/>
        <end position="167"/>
    </location>
</feature>
<dbReference type="Pfam" id="PF02151">
    <property type="entry name" value="UVR"/>
    <property type="match status" value="1"/>
</dbReference>
<keyword evidence="3" id="KW-1185">Reference proteome</keyword>
<dbReference type="GO" id="GO:0016301">
    <property type="term" value="F:kinase activity"/>
    <property type="evidence" value="ECO:0007669"/>
    <property type="project" value="UniProtKB-KW"/>
</dbReference>
<dbReference type="PROSITE" id="PS50151">
    <property type="entry name" value="UVR"/>
    <property type="match status" value="1"/>
</dbReference>
<sequence>MLCQVCKKNPATIHYKELVGGIIKDMDICSECAKGKKNIPLDVNINMPISIQDLFSSLMEMDIEDHFSKQSEKTCPGCGSTYSRFKTTGRVGCHICYEAFKDNLYPLIRRIQGRVDHQGKIPSNASEELKIKKEVNSLKAQLREAIEKEDFESAAELRDKIRLLEKEVN</sequence>
<dbReference type="Gene3D" id="4.10.860.10">
    <property type="entry name" value="UVR domain"/>
    <property type="match status" value="1"/>
</dbReference>
<name>A0ABS4KJH7_9FIRM</name>
<evidence type="ECO:0000313" key="2">
    <source>
        <dbReference type="EMBL" id="MBP2027940.1"/>
    </source>
</evidence>
<keyword evidence="2" id="KW-0808">Transferase</keyword>
<dbReference type="InterPro" id="IPR001943">
    <property type="entry name" value="UVR_dom"/>
</dbReference>
<dbReference type="Proteomes" id="UP001314903">
    <property type="component" value="Unassembled WGS sequence"/>
</dbReference>
<evidence type="ECO:0000313" key="3">
    <source>
        <dbReference type="Proteomes" id="UP001314903"/>
    </source>
</evidence>
<dbReference type="PANTHER" id="PTHR38430:SF1">
    <property type="entry name" value="PROTEIN-ARGININE KINASE ACTIVATOR PROTEIN"/>
    <property type="match status" value="1"/>
</dbReference>
<comment type="caution">
    <text evidence="2">The sequence shown here is derived from an EMBL/GenBank/DDBJ whole genome shotgun (WGS) entry which is preliminary data.</text>
</comment>
<protein>
    <submittedName>
        <fullName evidence="2">Protein arginine kinase activator</fullName>
    </submittedName>
</protein>
<gene>
    <name evidence="2" type="ORF">J2Z35_001738</name>
</gene>
<dbReference type="RefSeq" id="WP_209660997.1">
    <property type="nucleotide sequence ID" value="NZ_JAGGLI010000018.1"/>
</dbReference>
<reference evidence="2 3" key="1">
    <citation type="submission" date="2021-03" db="EMBL/GenBank/DDBJ databases">
        <title>Genomic Encyclopedia of Type Strains, Phase IV (KMG-IV): sequencing the most valuable type-strain genomes for metagenomic binning, comparative biology and taxonomic classification.</title>
        <authorList>
            <person name="Goeker M."/>
        </authorList>
    </citation>
    <scope>NUCLEOTIDE SEQUENCE [LARGE SCALE GENOMIC DNA]</scope>
    <source>
        <strain evidence="2 3">DSM 27512</strain>
    </source>
</reference>
<organism evidence="2 3">
    <name type="scientific">Acetoanaerobium pronyense</name>
    <dbReference type="NCBI Taxonomy" id="1482736"/>
    <lineage>
        <taxon>Bacteria</taxon>
        <taxon>Bacillati</taxon>
        <taxon>Bacillota</taxon>
        <taxon>Clostridia</taxon>
        <taxon>Peptostreptococcales</taxon>
        <taxon>Filifactoraceae</taxon>
        <taxon>Acetoanaerobium</taxon>
    </lineage>
</organism>
<keyword evidence="2" id="KW-0418">Kinase</keyword>